<evidence type="ECO:0000313" key="1">
    <source>
        <dbReference type="EMBL" id="PXY00855.1"/>
    </source>
</evidence>
<keyword evidence="2" id="KW-1185">Reference proteome</keyword>
<sequence>MRISHRILETVRRNPTSVFELGKGQRGSNSIARNWEYKLKPFHVPGVSIGQVANTFEAYCLGAFNNNKANLKKIGELYDRYPKYELNYQQQNLVFQDFHKNIEFNIAGDFLLTGEIFRIDRTRNGGYAITVVWKNQESDIWAQELRFPVLQKFYADEFGVPTNKVQVGIYDFENVSHEYISFDEESIEDAMKELQNIIKEIGAATV</sequence>
<dbReference type="AlphaFoldDB" id="A0A2V3ZW13"/>
<evidence type="ECO:0000313" key="2">
    <source>
        <dbReference type="Proteomes" id="UP000248079"/>
    </source>
</evidence>
<reference evidence="1 2" key="1">
    <citation type="submission" date="2018-05" db="EMBL/GenBank/DDBJ databases">
        <title>Marinifilum breve JC075T sp. nov., a marine bacterium isolated from Yongle Blue Hole in the South China Sea.</title>
        <authorList>
            <person name="Fu T."/>
        </authorList>
    </citation>
    <scope>NUCLEOTIDE SEQUENCE [LARGE SCALE GENOMIC DNA]</scope>
    <source>
        <strain evidence="1 2">JC075</strain>
    </source>
</reference>
<organism evidence="1 2">
    <name type="scientific">Marinifilum breve</name>
    <dbReference type="NCBI Taxonomy" id="2184082"/>
    <lineage>
        <taxon>Bacteria</taxon>
        <taxon>Pseudomonadati</taxon>
        <taxon>Bacteroidota</taxon>
        <taxon>Bacteroidia</taxon>
        <taxon>Marinilabiliales</taxon>
        <taxon>Marinifilaceae</taxon>
    </lineage>
</organism>
<gene>
    <name evidence="1" type="ORF">DF185_13230</name>
</gene>
<comment type="caution">
    <text evidence="1">The sequence shown here is derived from an EMBL/GenBank/DDBJ whole genome shotgun (WGS) entry which is preliminary data.</text>
</comment>
<dbReference type="RefSeq" id="WP_110361221.1">
    <property type="nucleotide sequence ID" value="NZ_QFLI01000005.1"/>
</dbReference>
<name>A0A2V3ZW13_9BACT</name>
<accession>A0A2V3ZW13</accession>
<dbReference type="OrthoDB" id="9868159at2"/>
<proteinExistence type="predicted"/>
<dbReference type="Proteomes" id="UP000248079">
    <property type="component" value="Unassembled WGS sequence"/>
</dbReference>
<dbReference type="EMBL" id="QFLI01000005">
    <property type="protein sequence ID" value="PXY00855.1"/>
    <property type="molecule type" value="Genomic_DNA"/>
</dbReference>
<protein>
    <submittedName>
        <fullName evidence="1">Uncharacterized protein</fullName>
    </submittedName>
</protein>